<keyword evidence="1" id="KW-0812">Transmembrane</keyword>
<feature type="transmembrane region" description="Helical" evidence="1">
    <location>
        <begin position="283"/>
        <end position="304"/>
    </location>
</feature>
<name>A0A1F5KM26_9BACT</name>
<evidence type="ECO:0000313" key="2">
    <source>
        <dbReference type="EMBL" id="OGE41922.1"/>
    </source>
</evidence>
<feature type="transmembrane region" description="Helical" evidence="1">
    <location>
        <begin position="215"/>
        <end position="234"/>
    </location>
</feature>
<dbReference type="AlphaFoldDB" id="A0A1F5KM26"/>
<feature type="transmembrane region" description="Helical" evidence="1">
    <location>
        <begin position="311"/>
        <end position="330"/>
    </location>
</feature>
<dbReference type="EMBL" id="MFDM01000032">
    <property type="protein sequence ID" value="OGE41922.1"/>
    <property type="molecule type" value="Genomic_DNA"/>
</dbReference>
<sequence length="555" mass="62695">MRYVSKDLMIVLLLLVVSIPAIQSLFIPGGFTSHDLTHHVVRQISMDKLLSEGQFPPRWSGELNNGYGYPVFLFNYPLPAMVGEIFHKLGMGYVDSVKAVLFWSMVASVLGMYLFLNALLKDRLAAFTGAIFYLYAPIRFLNVYVSAAVGSALALGILPFVFWSLVEIKKGKKWATLVGGVSLAGLILAHNVTALIFASVILAFVWFLVRRVRELRVVGVMFLLGLGLSAWFWLPATFEAQYIRFAEIFGKFYQDQFPSLWQLIRSPWGYGLSHPQNPEVGDMSYQLGLIHIGVMLILAVLIWVRRGMREIKVIGGFMLAIFIISIFLMLKVSLPLWENLPFLALVQFPLRFSAISIFSASIAAALLIKWIPIFIGVTGKKIIFAILLLLVIYANRNHWNINEVFDPGEDYYLSLNSTSTTYGEHLPKWGKVMDKPSPGKLEFVRGIGEIKMIRDKSDLVLAEVETTQSAKLRLNQFYFPGWEIKIDSKKVDFNYLSDGESYGLPIFDIDAGKHLVKANFKNTPVRNLGDFITIITVIIFITIIFKIWKLLPRAL</sequence>
<feature type="transmembrane region" description="Helical" evidence="1">
    <location>
        <begin position="141"/>
        <end position="163"/>
    </location>
</feature>
<feature type="transmembrane region" description="Helical" evidence="1">
    <location>
        <begin position="531"/>
        <end position="551"/>
    </location>
</feature>
<organism evidence="2 3">
    <name type="scientific">Candidatus Daviesbacteria bacterium RIFCSPLOWO2_01_FULL_39_12</name>
    <dbReference type="NCBI Taxonomy" id="1797785"/>
    <lineage>
        <taxon>Bacteria</taxon>
        <taxon>Candidatus Daviesiibacteriota</taxon>
    </lineage>
</organism>
<feature type="transmembrane region" description="Helical" evidence="1">
    <location>
        <begin position="100"/>
        <end position="120"/>
    </location>
</feature>
<comment type="caution">
    <text evidence="2">The sequence shown here is derived from an EMBL/GenBank/DDBJ whole genome shotgun (WGS) entry which is preliminary data.</text>
</comment>
<dbReference type="Proteomes" id="UP000178565">
    <property type="component" value="Unassembled WGS sequence"/>
</dbReference>
<evidence type="ECO:0000256" key="1">
    <source>
        <dbReference type="SAM" id="Phobius"/>
    </source>
</evidence>
<dbReference type="STRING" id="1797785.A3B45_01790"/>
<evidence type="ECO:0000313" key="3">
    <source>
        <dbReference type="Proteomes" id="UP000178565"/>
    </source>
</evidence>
<proteinExistence type="predicted"/>
<feature type="transmembrane region" description="Helical" evidence="1">
    <location>
        <begin position="183"/>
        <end position="208"/>
    </location>
</feature>
<gene>
    <name evidence="2" type="ORF">A3B45_01790</name>
</gene>
<keyword evidence="1" id="KW-0472">Membrane</keyword>
<keyword evidence="1" id="KW-1133">Transmembrane helix</keyword>
<evidence type="ECO:0008006" key="4">
    <source>
        <dbReference type="Google" id="ProtNLM"/>
    </source>
</evidence>
<reference evidence="2 3" key="1">
    <citation type="journal article" date="2016" name="Nat. Commun.">
        <title>Thousands of microbial genomes shed light on interconnected biogeochemical processes in an aquifer system.</title>
        <authorList>
            <person name="Anantharaman K."/>
            <person name="Brown C.T."/>
            <person name="Hug L.A."/>
            <person name="Sharon I."/>
            <person name="Castelle C.J."/>
            <person name="Probst A.J."/>
            <person name="Thomas B.C."/>
            <person name="Singh A."/>
            <person name="Wilkins M.J."/>
            <person name="Karaoz U."/>
            <person name="Brodie E.L."/>
            <person name="Williams K.H."/>
            <person name="Hubbard S.S."/>
            <person name="Banfield J.F."/>
        </authorList>
    </citation>
    <scope>NUCLEOTIDE SEQUENCE [LARGE SCALE GENOMIC DNA]</scope>
</reference>
<protein>
    <recommendedName>
        <fullName evidence="4">Membrane protein 6-pyruvoyl-tetrahydropterin synthase-related domain-containing protein</fullName>
    </recommendedName>
</protein>
<accession>A0A1F5KM26</accession>